<keyword evidence="2" id="KW-0560">Oxidoreductase</keyword>
<organism evidence="2">
    <name type="scientific">uncultured Acetobacteraceae bacterium</name>
    <dbReference type="NCBI Taxonomy" id="169975"/>
    <lineage>
        <taxon>Bacteria</taxon>
        <taxon>Pseudomonadati</taxon>
        <taxon>Pseudomonadota</taxon>
        <taxon>Alphaproteobacteria</taxon>
        <taxon>Acetobacterales</taxon>
        <taxon>Acetobacteraceae</taxon>
        <taxon>environmental samples</taxon>
    </lineage>
</organism>
<feature type="region of interest" description="Disordered" evidence="1">
    <location>
        <begin position="1"/>
        <end position="166"/>
    </location>
</feature>
<feature type="compositionally biased region" description="Basic residues" evidence="1">
    <location>
        <begin position="27"/>
        <end position="39"/>
    </location>
</feature>
<feature type="non-terminal residue" evidence="2">
    <location>
        <position position="1"/>
    </location>
</feature>
<dbReference type="EC" id="1.1.1.100" evidence="2"/>
<feature type="compositionally biased region" description="Basic residues" evidence="1">
    <location>
        <begin position="64"/>
        <end position="111"/>
    </location>
</feature>
<feature type="compositionally biased region" description="Basic and acidic residues" evidence="1">
    <location>
        <begin position="197"/>
        <end position="213"/>
    </location>
</feature>
<proteinExistence type="predicted"/>
<dbReference type="AlphaFoldDB" id="A0A6J4IKJ7"/>
<dbReference type="GO" id="GO:0004316">
    <property type="term" value="F:3-oxoacyl-[acyl-carrier-protein] reductase (NADPH) activity"/>
    <property type="evidence" value="ECO:0007669"/>
    <property type="project" value="UniProtKB-EC"/>
</dbReference>
<sequence>GLSGGDGGGQLRHGPRSGAALLPPRPQRPRHRRVRRAGRALRAGAARGRRAGGARGAAHGRPGGARRRIGRARHPGGAGRHRCRRGRPRLRRGGGRVRRPLRRGGQQRRHRGDAPGLAADRRGLGQRAGREPSRLLPGGAGRGATAGRRGEAGQRRQHRLRGRAAGAVGCRRLHRLQGGAVADDAAARGGVGAAQHPGERDRAGLRPHADQRRVLRHRGGAGARETLAAAPPRPTRGPDRAAAPPRLRRRRAHDRRDLGGGRRPFREPAL</sequence>
<feature type="compositionally biased region" description="Gly residues" evidence="1">
    <location>
        <begin position="1"/>
        <end position="11"/>
    </location>
</feature>
<gene>
    <name evidence="2" type="ORF">AVDCRST_MAG04-2279</name>
</gene>
<feature type="compositionally biased region" description="Basic and acidic residues" evidence="1">
    <location>
        <begin position="119"/>
        <end position="133"/>
    </location>
</feature>
<accession>A0A6J4IKJ7</accession>
<reference evidence="2" key="1">
    <citation type="submission" date="2020-02" db="EMBL/GenBank/DDBJ databases">
        <authorList>
            <person name="Meier V. D."/>
        </authorList>
    </citation>
    <scope>NUCLEOTIDE SEQUENCE</scope>
    <source>
        <strain evidence="2">AVDCRST_MAG04</strain>
    </source>
</reference>
<feature type="region of interest" description="Disordered" evidence="1">
    <location>
        <begin position="187"/>
        <end position="270"/>
    </location>
</feature>
<protein>
    <submittedName>
        <fullName evidence="2">3-oxoacyl-[acyl-carrier protein] reductase</fullName>
        <ecNumber evidence="2">1.1.1.100</ecNumber>
    </submittedName>
</protein>
<evidence type="ECO:0000256" key="1">
    <source>
        <dbReference type="SAM" id="MobiDB-lite"/>
    </source>
</evidence>
<feature type="compositionally biased region" description="Basic and acidic residues" evidence="1">
    <location>
        <begin position="254"/>
        <end position="270"/>
    </location>
</feature>
<feature type="non-terminal residue" evidence="2">
    <location>
        <position position="270"/>
    </location>
</feature>
<name>A0A6J4IKJ7_9PROT</name>
<dbReference type="EMBL" id="CADCTL010000160">
    <property type="protein sequence ID" value="CAA9254268.1"/>
    <property type="molecule type" value="Genomic_DNA"/>
</dbReference>
<evidence type="ECO:0000313" key="2">
    <source>
        <dbReference type="EMBL" id="CAA9254268.1"/>
    </source>
</evidence>